<organism evidence="2">
    <name type="scientific">Marseillevirus sp</name>
    <dbReference type="NCBI Taxonomy" id="2809551"/>
    <lineage>
        <taxon>Viruses</taxon>
        <taxon>Varidnaviria</taxon>
        <taxon>Bamfordvirae</taxon>
        <taxon>Nucleocytoviricota</taxon>
        <taxon>Megaviricetes</taxon>
        <taxon>Pimascovirales</taxon>
        <taxon>Pimascovirales incertae sedis</taxon>
        <taxon>Marseilleviridae</taxon>
        <taxon>Marseillevirus</taxon>
    </lineage>
</organism>
<reference evidence="2" key="1">
    <citation type="submission" date="2023-07" db="EMBL/GenBank/DDBJ databases">
        <authorList>
            <person name="Xia Y."/>
        </authorList>
    </citation>
    <scope>NUCLEOTIDE SEQUENCE</scope>
    <source>
        <strain evidence="2">F</strain>
    </source>
</reference>
<sequence length="81" mass="8720">MEAPFFASSCYFFGNFFFVKEKVMGIVISVIISFAALAISGTLSAVAASKADEPAKKWAIFSTITSYISLVIALLIAIFLL</sequence>
<feature type="transmembrane region" description="Helical" evidence="1">
    <location>
        <begin position="23"/>
        <end position="46"/>
    </location>
</feature>
<keyword evidence="1" id="KW-0812">Transmembrane</keyword>
<name>A0AA96ES69_9VIRU</name>
<evidence type="ECO:0000256" key="1">
    <source>
        <dbReference type="SAM" id="Phobius"/>
    </source>
</evidence>
<proteinExistence type="predicted"/>
<protein>
    <submittedName>
        <fullName evidence="2">Uncharacterized protein</fullName>
    </submittedName>
</protein>
<gene>
    <name evidence="2" type="ORF">MarFTMF_275</name>
</gene>
<feature type="transmembrane region" description="Helical" evidence="1">
    <location>
        <begin position="58"/>
        <end position="80"/>
    </location>
</feature>
<dbReference type="EMBL" id="OR343188">
    <property type="protein sequence ID" value="WNL49791.1"/>
    <property type="molecule type" value="Genomic_DNA"/>
</dbReference>
<keyword evidence="1" id="KW-0472">Membrane</keyword>
<accession>A0AA96ES69</accession>
<evidence type="ECO:0000313" key="2">
    <source>
        <dbReference type="EMBL" id="WNL49791.1"/>
    </source>
</evidence>
<keyword evidence="1" id="KW-1133">Transmembrane helix</keyword>